<evidence type="ECO:0000313" key="4">
    <source>
        <dbReference type="Proteomes" id="UP000279275"/>
    </source>
</evidence>
<dbReference type="RefSeq" id="WP_122190895.1">
    <property type="nucleotide sequence ID" value="NZ_RFFH01000015.1"/>
</dbReference>
<name>A0A3M2KWE5_9NOCA</name>
<dbReference type="OrthoDB" id="9925291at2"/>
<dbReference type="EMBL" id="RFFH01000015">
    <property type="protein sequence ID" value="RMI29334.1"/>
    <property type="molecule type" value="Genomic_DNA"/>
</dbReference>
<sequence length="106" mass="10675">MTSLVKRVGIPLTIAASVVLLAGCNDSKSSSGPSNSGGGDPKSAIYQKECQAMLPIFSDPNTPAASKDPEKVIAGLKAGPGWGAMTKQQQDDAVAGIRKAGTGSCN</sequence>
<keyword evidence="2" id="KW-0732">Signal</keyword>
<evidence type="ECO:0000256" key="1">
    <source>
        <dbReference type="SAM" id="MobiDB-lite"/>
    </source>
</evidence>
<reference evidence="3 4" key="1">
    <citation type="submission" date="2018-10" db="EMBL/GenBank/DDBJ databases">
        <title>Isolation from cow dung.</title>
        <authorList>
            <person name="Ling L."/>
        </authorList>
    </citation>
    <scope>NUCLEOTIDE SEQUENCE [LARGE SCALE GENOMIC DNA]</scope>
    <source>
        <strain evidence="3 4">NEAU-LL90</strain>
    </source>
</reference>
<accession>A0A3M2KWE5</accession>
<evidence type="ECO:0008006" key="5">
    <source>
        <dbReference type="Google" id="ProtNLM"/>
    </source>
</evidence>
<protein>
    <recommendedName>
        <fullName evidence="5">Lipoprotein</fullName>
    </recommendedName>
</protein>
<feature type="region of interest" description="Disordered" evidence="1">
    <location>
        <begin position="82"/>
        <end position="106"/>
    </location>
</feature>
<feature type="signal peptide" evidence="2">
    <location>
        <begin position="1"/>
        <end position="22"/>
    </location>
</feature>
<comment type="caution">
    <text evidence="3">The sequence shown here is derived from an EMBL/GenBank/DDBJ whole genome shotgun (WGS) entry which is preliminary data.</text>
</comment>
<feature type="chain" id="PRO_5039105761" description="Lipoprotein" evidence="2">
    <location>
        <begin position="23"/>
        <end position="106"/>
    </location>
</feature>
<dbReference type="PROSITE" id="PS51257">
    <property type="entry name" value="PROKAR_LIPOPROTEIN"/>
    <property type="match status" value="1"/>
</dbReference>
<proteinExistence type="predicted"/>
<evidence type="ECO:0000256" key="2">
    <source>
        <dbReference type="SAM" id="SignalP"/>
    </source>
</evidence>
<evidence type="ECO:0000313" key="3">
    <source>
        <dbReference type="EMBL" id="RMI29334.1"/>
    </source>
</evidence>
<gene>
    <name evidence="3" type="ORF">EBN03_26785</name>
</gene>
<keyword evidence="4" id="KW-1185">Reference proteome</keyword>
<organism evidence="3 4">
    <name type="scientific">Nocardia stercoris</name>
    <dbReference type="NCBI Taxonomy" id="2483361"/>
    <lineage>
        <taxon>Bacteria</taxon>
        <taxon>Bacillati</taxon>
        <taxon>Actinomycetota</taxon>
        <taxon>Actinomycetes</taxon>
        <taxon>Mycobacteriales</taxon>
        <taxon>Nocardiaceae</taxon>
        <taxon>Nocardia</taxon>
    </lineage>
</organism>
<dbReference type="AlphaFoldDB" id="A0A3M2KWE5"/>
<dbReference type="Proteomes" id="UP000279275">
    <property type="component" value="Unassembled WGS sequence"/>
</dbReference>